<protein>
    <submittedName>
        <fullName evidence="2">Uncharacterized protein</fullName>
    </submittedName>
</protein>
<evidence type="ECO:0000313" key="3">
    <source>
        <dbReference type="Proteomes" id="UP000324800"/>
    </source>
</evidence>
<dbReference type="AlphaFoldDB" id="A0A5J4TIE3"/>
<dbReference type="Proteomes" id="UP000324800">
    <property type="component" value="Unassembled WGS sequence"/>
</dbReference>
<evidence type="ECO:0000256" key="1">
    <source>
        <dbReference type="SAM" id="MobiDB-lite"/>
    </source>
</evidence>
<gene>
    <name evidence="2" type="ORF">EZS28_046276</name>
</gene>
<reference evidence="2 3" key="1">
    <citation type="submission" date="2019-03" db="EMBL/GenBank/DDBJ databases">
        <title>Single cell metagenomics reveals metabolic interactions within the superorganism composed of flagellate Streblomastix strix and complex community of Bacteroidetes bacteria on its surface.</title>
        <authorList>
            <person name="Treitli S.C."/>
            <person name="Kolisko M."/>
            <person name="Husnik F."/>
            <person name="Keeling P."/>
            <person name="Hampl V."/>
        </authorList>
    </citation>
    <scope>NUCLEOTIDE SEQUENCE [LARGE SCALE GENOMIC DNA]</scope>
    <source>
        <strain evidence="2">ST1C</strain>
    </source>
</reference>
<evidence type="ECO:0000313" key="2">
    <source>
        <dbReference type="EMBL" id="KAA6358196.1"/>
    </source>
</evidence>
<organism evidence="2 3">
    <name type="scientific">Streblomastix strix</name>
    <dbReference type="NCBI Taxonomy" id="222440"/>
    <lineage>
        <taxon>Eukaryota</taxon>
        <taxon>Metamonada</taxon>
        <taxon>Preaxostyla</taxon>
        <taxon>Oxymonadida</taxon>
        <taxon>Streblomastigidae</taxon>
        <taxon>Streblomastix</taxon>
    </lineage>
</organism>
<name>A0A5J4TIE3_9EUKA</name>
<accession>A0A5J4TIE3</accession>
<sequence>MKQQCIIIILLQQLDVEQSPWTIVQLDVLSGTTRERPRPVIHKIEIEITHQWKAKDNPSNVNNPQSQITPYPNQN</sequence>
<feature type="compositionally biased region" description="Polar residues" evidence="1">
    <location>
        <begin position="57"/>
        <end position="75"/>
    </location>
</feature>
<proteinExistence type="predicted"/>
<feature type="region of interest" description="Disordered" evidence="1">
    <location>
        <begin position="55"/>
        <end position="75"/>
    </location>
</feature>
<comment type="caution">
    <text evidence="2">The sequence shown here is derived from an EMBL/GenBank/DDBJ whole genome shotgun (WGS) entry which is preliminary data.</text>
</comment>
<dbReference type="EMBL" id="SNRW01030218">
    <property type="protein sequence ID" value="KAA6358196.1"/>
    <property type="molecule type" value="Genomic_DNA"/>
</dbReference>